<evidence type="ECO:0000256" key="1">
    <source>
        <dbReference type="ARBA" id="ARBA00022741"/>
    </source>
</evidence>
<keyword evidence="2" id="KW-0175">Coiled coil</keyword>
<comment type="caution">
    <text evidence="4">The sequence shown here is derived from an EMBL/GenBank/DDBJ whole genome shotgun (WGS) entry which is preliminary data.</text>
</comment>
<protein>
    <recommendedName>
        <fullName evidence="3">AIG1-type G domain-containing protein</fullName>
    </recommendedName>
</protein>
<gene>
    <name evidence="4" type="ORF">BDN71DRAFT_1396304</name>
</gene>
<evidence type="ECO:0000313" key="5">
    <source>
        <dbReference type="Proteomes" id="UP000807025"/>
    </source>
</evidence>
<feature type="coiled-coil region" evidence="2">
    <location>
        <begin position="460"/>
        <end position="487"/>
    </location>
</feature>
<dbReference type="OrthoDB" id="2611327at2759"/>
<dbReference type="SUPFAM" id="SSF52540">
    <property type="entry name" value="P-loop containing nucleoside triphosphate hydrolases"/>
    <property type="match status" value="1"/>
</dbReference>
<accession>A0A9P6DEM4</accession>
<dbReference type="PANTHER" id="PTHR32046">
    <property type="entry name" value="G DOMAIN-CONTAINING PROTEIN"/>
    <property type="match status" value="1"/>
</dbReference>
<dbReference type="InterPro" id="IPR006703">
    <property type="entry name" value="G_AIG1"/>
</dbReference>
<name>A0A9P6DEM4_PLEER</name>
<dbReference type="AlphaFoldDB" id="A0A9P6DEM4"/>
<sequence>MTILLIGETCVGKTSFLDLLANVCAGRVMNEFKEEHERQNEYDAGGRSQTKKPKLYRITCSNGSTINVIDTPGLSDPRGMEFDDEHKQAIADFIKTQIDAIDCVLIMTNGTVAHVSIPTRYTLSIISSMFPSSIVDNVALLFTMVPSPLHFNFKREMLPDAVRNAKSWCIDNPLVSWLRFQKAVNSGDLPEGIEEETRVELKHAYDKVLRVLNSFFEWVDERKVQPTKEVDELHRMSNNMEATLSNVLAHFTQAEAQKTELIKLQHELDNQKQIKKIHEHYQSVIIQRFYTQEGTNDAHNTLCCAPDCYRNCHLACPLEFTLDRDALGRNCEAFSKQLGPDGGYICNECGHSSNHHQHYRSRWMEREEPQVNVDEQAKRRYQQADAEEERIRIMEEYVHRKIKVLDASVAADMEELGSICEEYNKLSLSGSFVGYLSQAILLLMTHEQKMKQEGATMEALERISGHIKALERKRAILEQAAKEREARGAV</sequence>
<dbReference type="PANTHER" id="PTHR32046:SF12">
    <property type="entry name" value="AIG1-TYPE G DOMAIN-CONTAINING PROTEIN"/>
    <property type="match status" value="1"/>
</dbReference>
<evidence type="ECO:0000259" key="3">
    <source>
        <dbReference type="Pfam" id="PF04548"/>
    </source>
</evidence>
<dbReference type="Proteomes" id="UP000807025">
    <property type="component" value="Unassembled WGS sequence"/>
</dbReference>
<dbReference type="GO" id="GO:0005525">
    <property type="term" value="F:GTP binding"/>
    <property type="evidence" value="ECO:0007669"/>
    <property type="project" value="InterPro"/>
</dbReference>
<organism evidence="4 5">
    <name type="scientific">Pleurotus eryngii</name>
    <name type="common">Boletus of the steppes</name>
    <dbReference type="NCBI Taxonomy" id="5323"/>
    <lineage>
        <taxon>Eukaryota</taxon>
        <taxon>Fungi</taxon>
        <taxon>Dikarya</taxon>
        <taxon>Basidiomycota</taxon>
        <taxon>Agaricomycotina</taxon>
        <taxon>Agaricomycetes</taxon>
        <taxon>Agaricomycetidae</taxon>
        <taxon>Agaricales</taxon>
        <taxon>Pleurotineae</taxon>
        <taxon>Pleurotaceae</taxon>
        <taxon>Pleurotus</taxon>
    </lineage>
</organism>
<keyword evidence="5" id="KW-1185">Reference proteome</keyword>
<feature type="domain" description="AIG1-type G" evidence="3">
    <location>
        <begin position="2"/>
        <end position="143"/>
    </location>
</feature>
<proteinExistence type="predicted"/>
<dbReference type="InterPro" id="IPR027417">
    <property type="entry name" value="P-loop_NTPase"/>
</dbReference>
<keyword evidence="1" id="KW-0547">Nucleotide-binding</keyword>
<dbReference type="Pfam" id="PF04548">
    <property type="entry name" value="AIG1"/>
    <property type="match status" value="1"/>
</dbReference>
<dbReference type="EMBL" id="MU154597">
    <property type="protein sequence ID" value="KAF9492685.1"/>
    <property type="molecule type" value="Genomic_DNA"/>
</dbReference>
<evidence type="ECO:0000256" key="2">
    <source>
        <dbReference type="SAM" id="Coils"/>
    </source>
</evidence>
<evidence type="ECO:0000313" key="4">
    <source>
        <dbReference type="EMBL" id="KAF9492685.1"/>
    </source>
</evidence>
<dbReference type="Gene3D" id="3.40.50.300">
    <property type="entry name" value="P-loop containing nucleotide triphosphate hydrolases"/>
    <property type="match status" value="1"/>
</dbReference>
<reference evidence="4" key="1">
    <citation type="submission" date="2020-11" db="EMBL/GenBank/DDBJ databases">
        <authorList>
            <consortium name="DOE Joint Genome Institute"/>
            <person name="Ahrendt S."/>
            <person name="Riley R."/>
            <person name="Andreopoulos W."/>
            <person name="Labutti K."/>
            <person name="Pangilinan J."/>
            <person name="Ruiz-Duenas F.J."/>
            <person name="Barrasa J.M."/>
            <person name="Sanchez-Garcia M."/>
            <person name="Camarero S."/>
            <person name="Miyauchi S."/>
            <person name="Serrano A."/>
            <person name="Linde D."/>
            <person name="Babiker R."/>
            <person name="Drula E."/>
            <person name="Ayuso-Fernandez I."/>
            <person name="Pacheco R."/>
            <person name="Padilla G."/>
            <person name="Ferreira P."/>
            <person name="Barriuso J."/>
            <person name="Kellner H."/>
            <person name="Castanera R."/>
            <person name="Alfaro M."/>
            <person name="Ramirez L."/>
            <person name="Pisabarro A.G."/>
            <person name="Kuo A."/>
            <person name="Tritt A."/>
            <person name="Lipzen A."/>
            <person name="He G."/>
            <person name="Yan M."/>
            <person name="Ng V."/>
            <person name="Cullen D."/>
            <person name="Martin F."/>
            <person name="Rosso M.-N."/>
            <person name="Henrissat B."/>
            <person name="Hibbett D."/>
            <person name="Martinez A.T."/>
            <person name="Grigoriev I.V."/>
        </authorList>
    </citation>
    <scope>NUCLEOTIDE SEQUENCE</scope>
    <source>
        <strain evidence="4">ATCC 90797</strain>
    </source>
</reference>